<comment type="caution">
    <text evidence="2">The sequence shown here is derived from an EMBL/GenBank/DDBJ whole genome shotgun (WGS) entry which is preliminary data.</text>
</comment>
<feature type="compositionally biased region" description="Low complexity" evidence="1">
    <location>
        <begin position="1"/>
        <end position="31"/>
    </location>
</feature>
<evidence type="ECO:0000313" key="3">
    <source>
        <dbReference type="Proteomes" id="UP001162060"/>
    </source>
</evidence>
<proteinExistence type="predicted"/>
<name>A0AAV1TC63_9STRA</name>
<protein>
    <submittedName>
        <fullName evidence="2">Uncharacterized protein</fullName>
    </submittedName>
</protein>
<sequence length="190" mass="19809">MLEAEGSSSLDSAAGDSSPAVAIQQQAVPVVNSPRGASPSATDTSTACAAGAANRNPDESEIELINSIESDDASDSKKTTRDSGTTGEDTARGRLTGSGERGGIVSKIFEPSDSSDESSSHASPPETRGDGKNVPYNHHERSNSRYRGVTGVSDHAGITQEARAEIPCTTLLKWSLLGCRHPRSWTGWPA</sequence>
<feature type="compositionally biased region" description="Basic and acidic residues" evidence="1">
    <location>
        <begin position="127"/>
        <end position="143"/>
    </location>
</feature>
<evidence type="ECO:0000313" key="2">
    <source>
        <dbReference type="EMBL" id="CAK7913316.1"/>
    </source>
</evidence>
<evidence type="ECO:0000256" key="1">
    <source>
        <dbReference type="SAM" id="MobiDB-lite"/>
    </source>
</evidence>
<gene>
    <name evidence="2" type="ORF">PM001_LOCUS4733</name>
</gene>
<dbReference type="EMBL" id="CAKLBY020000039">
    <property type="protein sequence ID" value="CAK7913316.1"/>
    <property type="molecule type" value="Genomic_DNA"/>
</dbReference>
<dbReference type="AlphaFoldDB" id="A0AAV1TC63"/>
<feature type="region of interest" description="Disordered" evidence="1">
    <location>
        <begin position="1"/>
        <end position="151"/>
    </location>
</feature>
<accession>A0AAV1TC63</accession>
<reference evidence="2" key="1">
    <citation type="submission" date="2024-01" db="EMBL/GenBank/DDBJ databases">
        <authorList>
            <person name="Webb A."/>
        </authorList>
    </citation>
    <scope>NUCLEOTIDE SEQUENCE</scope>
    <source>
        <strain evidence="2">Pm1</strain>
    </source>
</reference>
<organism evidence="2 3">
    <name type="scientific">Peronospora matthiolae</name>
    <dbReference type="NCBI Taxonomy" id="2874970"/>
    <lineage>
        <taxon>Eukaryota</taxon>
        <taxon>Sar</taxon>
        <taxon>Stramenopiles</taxon>
        <taxon>Oomycota</taxon>
        <taxon>Peronosporomycetes</taxon>
        <taxon>Peronosporales</taxon>
        <taxon>Peronosporaceae</taxon>
        <taxon>Peronospora</taxon>
    </lineage>
</organism>
<dbReference type="Proteomes" id="UP001162060">
    <property type="component" value="Unassembled WGS sequence"/>
</dbReference>